<accession>A0A6C0DXX1</accession>
<proteinExistence type="predicted"/>
<protein>
    <submittedName>
        <fullName evidence="1">Uncharacterized protein</fullName>
    </submittedName>
</protein>
<dbReference type="AlphaFoldDB" id="A0A6C0DXX1"/>
<sequence length="183" mass="21827">MFLSHNTNLRSLKNILKDGYLKSYSLLKSEGYKKINGEGSGLYTENKFVYFSCIKELFTYKIYSRITLYFTSDLLFNRTFYISNHHSSSPDILMEHNGKNKLYKRKYKRFYKNYNKILENLFNYSISVLKNGKAFQVFQQIAVLNKINLDKLICIEFNFKDDANKNIVNYIKKYYPNVEIKIN</sequence>
<name>A0A6C0DXX1_9ZZZZ</name>
<dbReference type="EMBL" id="MN739696">
    <property type="protein sequence ID" value="QHT21717.1"/>
    <property type="molecule type" value="Genomic_DNA"/>
</dbReference>
<organism evidence="1">
    <name type="scientific">viral metagenome</name>
    <dbReference type="NCBI Taxonomy" id="1070528"/>
    <lineage>
        <taxon>unclassified sequences</taxon>
        <taxon>metagenomes</taxon>
        <taxon>organismal metagenomes</taxon>
    </lineage>
</organism>
<reference evidence="1" key="1">
    <citation type="journal article" date="2020" name="Nature">
        <title>Giant virus diversity and host interactions through global metagenomics.</title>
        <authorList>
            <person name="Schulz F."/>
            <person name="Roux S."/>
            <person name="Paez-Espino D."/>
            <person name="Jungbluth S."/>
            <person name="Walsh D.A."/>
            <person name="Denef V.J."/>
            <person name="McMahon K.D."/>
            <person name="Konstantinidis K.T."/>
            <person name="Eloe-Fadrosh E.A."/>
            <person name="Kyrpides N.C."/>
            <person name="Woyke T."/>
        </authorList>
    </citation>
    <scope>NUCLEOTIDE SEQUENCE</scope>
    <source>
        <strain evidence="1">GVMAG-M-3300023179-103</strain>
    </source>
</reference>
<evidence type="ECO:0000313" key="1">
    <source>
        <dbReference type="EMBL" id="QHT21717.1"/>
    </source>
</evidence>